<sequence length="624" mass="71554">MKRVLVLSTSKRFLSASAISRPPPPPPLTSPPPHCNLSPQSTSAGDDNISFSSSATEKFMDILFRCKTIKQLKQVHLHMLINGLRDDDTYNYLADKVMLLTSDLISFDYSYNVFMYLSSNPNLSSYNNLIKCSIIGKSDAVSAYNRMRYQDNISPDRFTFGFLFKSFTSSYRLKSGKMMQCHVIKLGFVSDTFVLNSLLEFYFQFVKRCGHKFGKGRHQLRAVRKVFGEMPDRDIVSWNAMISGLLNKDLFSEAMSVFDDMLLLDDHRCKPDETTLLIIIMNNYRIIYYPEQGKWLDEYIKENKLVLSLPLGNALIYMFACYDDLDNAKVVFKNMSKRCAVTWRLMIDLLVSHSYYKEVVLMFDTMCCCSEEGGPKPDAYIFSSVIFAFFSDPSLVGDGKRLFSAFHKMMYVFGLEPSYSNYNQLIIILIRVGWLEAAMVVLEGTPWETNSEIWGKVLYACQIQGNENLLDLCIRKIDDIDSKQGIHNFGGRIRKIGDFRDATLCCYINVIVDQIRNDVNYGKLIMPSLFTKLSYQYDMDIDFFNKYLEGEVKRMASTEVSNYLEDKVKGITSTNAHAHETYPLLEDDDDVYKVAESLEGQLLDLHDQMVSNTDDDPCQLAILF</sequence>
<reference evidence="5" key="1">
    <citation type="journal article" date="2024" name="IScience">
        <title>Strigolactones Initiate the Formation of Haustorium-like Structures in Castilleja.</title>
        <authorList>
            <person name="Buerger M."/>
            <person name="Peterson D."/>
            <person name="Chory J."/>
        </authorList>
    </citation>
    <scope>NUCLEOTIDE SEQUENCE [LARGE SCALE GENOMIC DNA]</scope>
</reference>
<dbReference type="InterPro" id="IPR011990">
    <property type="entry name" value="TPR-like_helical_dom_sf"/>
</dbReference>
<dbReference type="Pfam" id="PF13041">
    <property type="entry name" value="PPR_2"/>
    <property type="match status" value="1"/>
</dbReference>
<keyword evidence="1" id="KW-0677">Repeat</keyword>
<keyword evidence="5" id="KW-1185">Reference proteome</keyword>
<feature type="compositionally biased region" description="Pro residues" evidence="3">
    <location>
        <begin position="21"/>
        <end position="34"/>
    </location>
</feature>
<dbReference type="InterPro" id="IPR046960">
    <property type="entry name" value="PPR_At4g14850-like_plant"/>
</dbReference>
<protein>
    <recommendedName>
        <fullName evidence="6">Pentatricopeptide repeat-containing protein</fullName>
    </recommendedName>
</protein>
<dbReference type="PANTHER" id="PTHR47926">
    <property type="entry name" value="PENTATRICOPEPTIDE REPEAT-CONTAINING PROTEIN"/>
    <property type="match status" value="1"/>
</dbReference>
<dbReference type="PANTHER" id="PTHR47926:SF531">
    <property type="entry name" value="TETRATRICOPEPTIDE REPEAT SUPERFAMILY PROTEIN"/>
    <property type="match status" value="1"/>
</dbReference>
<evidence type="ECO:0000313" key="5">
    <source>
        <dbReference type="Proteomes" id="UP001632038"/>
    </source>
</evidence>
<evidence type="ECO:0000256" key="3">
    <source>
        <dbReference type="SAM" id="MobiDB-lite"/>
    </source>
</evidence>
<feature type="repeat" description="PPR" evidence="2">
    <location>
        <begin position="234"/>
        <end position="264"/>
    </location>
</feature>
<dbReference type="AlphaFoldDB" id="A0ABD3EJD9"/>
<feature type="compositionally biased region" description="Polar residues" evidence="3">
    <location>
        <begin position="37"/>
        <end position="46"/>
    </location>
</feature>
<dbReference type="Gene3D" id="1.25.40.10">
    <property type="entry name" value="Tetratricopeptide repeat domain"/>
    <property type="match status" value="2"/>
</dbReference>
<comment type="caution">
    <text evidence="4">The sequence shown here is derived from an EMBL/GenBank/DDBJ whole genome shotgun (WGS) entry which is preliminary data.</text>
</comment>
<dbReference type="EMBL" id="JAVIJP010000005">
    <property type="protein sequence ID" value="KAL3654329.1"/>
    <property type="molecule type" value="Genomic_DNA"/>
</dbReference>
<organism evidence="4 5">
    <name type="scientific">Castilleja foliolosa</name>
    <dbReference type="NCBI Taxonomy" id="1961234"/>
    <lineage>
        <taxon>Eukaryota</taxon>
        <taxon>Viridiplantae</taxon>
        <taxon>Streptophyta</taxon>
        <taxon>Embryophyta</taxon>
        <taxon>Tracheophyta</taxon>
        <taxon>Spermatophyta</taxon>
        <taxon>Magnoliopsida</taxon>
        <taxon>eudicotyledons</taxon>
        <taxon>Gunneridae</taxon>
        <taxon>Pentapetalae</taxon>
        <taxon>asterids</taxon>
        <taxon>lamiids</taxon>
        <taxon>Lamiales</taxon>
        <taxon>Orobanchaceae</taxon>
        <taxon>Pedicularideae</taxon>
        <taxon>Castillejinae</taxon>
        <taxon>Castilleja</taxon>
    </lineage>
</organism>
<dbReference type="NCBIfam" id="TIGR00756">
    <property type="entry name" value="PPR"/>
    <property type="match status" value="1"/>
</dbReference>
<accession>A0ABD3EJD9</accession>
<evidence type="ECO:0000256" key="1">
    <source>
        <dbReference type="ARBA" id="ARBA00022737"/>
    </source>
</evidence>
<gene>
    <name evidence="4" type="ORF">CASFOL_004010</name>
</gene>
<evidence type="ECO:0000313" key="4">
    <source>
        <dbReference type="EMBL" id="KAL3654329.1"/>
    </source>
</evidence>
<proteinExistence type="predicted"/>
<feature type="region of interest" description="Disordered" evidence="3">
    <location>
        <begin position="17"/>
        <end position="46"/>
    </location>
</feature>
<name>A0ABD3EJD9_9LAMI</name>
<dbReference type="InterPro" id="IPR002885">
    <property type="entry name" value="PPR_rpt"/>
</dbReference>
<dbReference type="Proteomes" id="UP001632038">
    <property type="component" value="Unassembled WGS sequence"/>
</dbReference>
<dbReference type="PROSITE" id="PS51375">
    <property type="entry name" value="PPR"/>
    <property type="match status" value="1"/>
</dbReference>
<evidence type="ECO:0000256" key="2">
    <source>
        <dbReference type="PROSITE-ProRule" id="PRU00708"/>
    </source>
</evidence>
<evidence type="ECO:0008006" key="6">
    <source>
        <dbReference type="Google" id="ProtNLM"/>
    </source>
</evidence>
<dbReference type="Pfam" id="PF01535">
    <property type="entry name" value="PPR"/>
    <property type="match status" value="1"/>
</dbReference>